<gene>
    <name evidence="3" type="ORF">L3Y34_009517</name>
</gene>
<dbReference type="PANTHER" id="PTHR23362">
    <property type="entry name" value="L-PLASTIN-RELATED"/>
    <property type="match status" value="1"/>
</dbReference>
<dbReference type="Proteomes" id="UP000827892">
    <property type="component" value="Chromosome V"/>
</dbReference>
<evidence type="ECO:0000313" key="3">
    <source>
        <dbReference type="EMBL" id="ULT91876.1"/>
    </source>
</evidence>
<feature type="region of interest" description="Disordered" evidence="1">
    <location>
        <begin position="154"/>
        <end position="186"/>
    </location>
</feature>
<evidence type="ECO:0000256" key="1">
    <source>
        <dbReference type="SAM" id="MobiDB-lite"/>
    </source>
</evidence>
<name>A0AAE9A5J1_CAEBR</name>
<accession>A0AAE9A5J1</accession>
<sequence>MTSNSELCKKVIKFISNRIGAYSQPENLVKWCELAKKTINYDKSPLAFSSIITRRLDKIEDLKGYSLMEKVRLVFIFSRRVSAVFVKELEDKKCVVELNDNRKITYFRSPDGLVFTSEHIKQRKLFKGKRDYDKNKTVVKPARRSQNVRKPKLAPIPEIFPNPPEVDDVEMGNEKEESAPDQNPVEFDDLRPAGNHDLNVQKPDAQASIQGNNPAQNFIQNLKSEEGVDLINGSIAHDNNEAQNFGQNTRNRVKIEDFVEDMQRAPEVIILDEEAEMRPLVFEKISLRKLAEQIETLAFNINLEDSFQEKALRAVRLFKANDQLIPIQDFNQLFNIVLKNLKSGRLQNPTGTSIKLCRLFEHLARSLIRPLGEFLMADTLKVLEEEIEKLKGSEEKIPLKTVQGKLDGLMLVITNTWVNLDE</sequence>
<proteinExistence type="predicted"/>
<dbReference type="AlphaFoldDB" id="A0AAE9A5J1"/>
<protein>
    <recommendedName>
        <fullName evidence="2">SPK domain-containing protein</fullName>
    </recommendedName>
</protein>
<dbReference type="Pfam" id="PF04435">
    <property type="entry name" value="SPK"/>
    <property type="match status" value="1"/>
</dbReference>
<evidence type="ECO:0000259" key="2">
    <source>
        <dbReference type="Pfam" id="PF04435"/>
    </source>
</evidence>
<dbReference type="PANTHER" id="PTHR23362:SF0">
    <property type="entry name" value="CALPONIN-HOMOLOGY (CH) DOMAIN-CONTAINING PROTEIN-RELATED"/>
    <property type="match status" value="1"/>
</dbReference>
<dbReference type="EMBL" id="CP090895">
    <property type="protein sequence ID" value="ULT91876.1"/>
    <property type="molecule type" value="Genomic_DNA"/>
</dbReference>
<dbReference type="InterPro" id="IPR053315">
    <property type="entry name" value="Peptidase_C14A"/>
</dbReference>
<dbReference type="InterPro" id="IPR006570">
    <property type="entry name" value="SPK_dom"/>
</dbReference>
<organism evidence="3 4">
    <name type="scientific">Caenorhabditis briggsae</name>
    <dbReference type="NCBI Taxonomy" id="6238"/>
    <lineage>
        <taxon>Eukaryota</taxon>
        <taxon>Metazoa</taxon>
        <taxon>Ecdysozoa</taxon>
        <taxon>Nematoda</taxon>
        <taxon>Chromadorea</taxon>
        <taxon>Rhabditida</taxon>
        <taxon>Rhabditina</taxon>
        <taxon>Rhabditomorpha</taxon>
        <taxon>Rhabditoidea</taxon>
        <taxon>Rhabditidae</taxon>
        <taxon>Peloderinae</taxon>
        <taxon>Caenorhabditis</taxon>
    </lineage>
</organism>
<feature type="domain" description="SPK" evidence="2">
    <location>
        <begin position="12"/>
        <end position="112"/>
    </location>
</feature>
<evidence type="ECO:0000313" key="4">
    <source>
        <dbReference type="Proteomes" id="UP000827892"/>
    </source>
</evidence>
<reference evidence="3 4" key="1">
    <citation type="submission" date="2022-02" db="EMBL/GenBank/DDBJ databases">
        <title>Chromosome-level reference genomes for two strains of Caenorhabditis briggsae: an improved platform for comparative genomics.</title>
        <authorList>
            <person name="Stevens L."/>
            <person name="Andersen E.C."/>
        </authorList>
    </citation>
    <scope>NUCLEOTIDE SEQUENCE [LARGE SCALE GENOMIC DNA]</scope>
    <source>
        <strain evidence="3">QX1410_ONT</strain>
        <tissue evidence="3">Whole-organism</tissue>
    </source>
</reference>